<protein>
    <recommendedName>
        <fullName evidence="5 13">Adenylyl-sulfate kinase</fullName>
        <ecNumber evidence="5 13">2.7.1.25</ecNumber>
    </recommendedName>
    <alternativeName>
        <fullName evidence="11 13">APS kinase</fullName>
    </alternativeName>
    <alternativeName>
        <fullName evidence="12 13">ATP adenosine-5'-phosphosulfate 3'-phosphotransferase</fullName>
    </alternativeName>
    <alternativeName>
        <fullName evidence="10 13">Adenosine-5'-phosphosulfate kinase</fullName>
    </alternativeName>
</protein>
<keyword evidence="6 13" id="KW-0808">Transferase</keyword>
<evidence type="ECO:0000256" key="9">
    <source>
        <dbReference type="ARBA" id="ARBA00022840"/>
    </source>
</evidence>
<evidence type="ECO:0000259" key="15">
    <source>
        <dbReference type="Pfam" id="PF01583"/>
    </source>
</evidence>
<comment type="pathway">
    <text evidence="3 13 14">Sulfur metabolism; hydrogen sulfide biosynthesis; sulfite from sulfate: step 2/3.</text>
</comment>
<dbReference type="EC" id="2.7.1.25" evidence="5 13"/>
<evidence type="ECO:0000256" key="5">
    <source>
        <dbReference type="ARBA" id="ARBA00012121"/>
    </source>
</evidence>
<organism evidence="16 17">
    <name type="scientific">Salegentibacter salinarum</name>
    <dbReference type="NCBI Taxonomy" id="447422"/>
    <lineage>
        <taxon>Bacteria</taxon>
        <taxon>Pseudomonadati</taxon>
        <taxon>Bacteroidota</taxon>
        <taxon>Flavobacteriia</taxon>
        <taxon>Flavobacteriales</taxon>
        <taxon>Flavobacteriaceae</taxon>
        <taxon>Salegentibacter</taxon>
    </lineage>
</organism>
<dbReference type="GO" id="GO:0004020">
    <property type="term" value="F:adenylylsulfate kinase activity"/>
    <property type="evidence" value="ECO:0007669"/>
    <property type="project" value="UniProtKB-UniRule"/>
</dbReference>
<evidence type="ECO:0000256" key="7">
    <source>
        <dbReference type="ARBA" id="ARBA00022741"/>
    </source>
</evidence>
<dbReference type="Gene3D" id="3.40.50.300">
    <property type="entry name" value="P-loop containing nucleotide triphosphate hydrolases"/>
    <property type="match status" value="1"/>
</dbReference>
<dbReference type="GO" id="GO:0070814">
    <property type="term" value="P:hydrogen sulfide biosynthetic process"/>
    <property type="evidence" value="ECO:0007669"/>
    <property type="project" value="UniProtKB-UniRule"/>
</dbReference>
<evidence type="ECO:0000256" key="10">
    <source>
        <dbReference type="ARBA" id="ARBA00029724"/>
    </source>
</evidence>
<evidence type="ECO:0000256" key="2">
    <source>
        <dbReference type="ARBA" id="ARBA00002632"/>
    </source>
</evidence>
<keyword evidence="8 13" id="KW-0418">Kinase</keyword>
<dbReference type="NCBIfam" id="NF003013">
    <property type="entry name" value="PRK03846.1"/>
    <property type="match status" value="1"/>
</dbReference>
<reference evidence="16 17" key="1">
    <citation type="submission" date="2015-10" db="EMBL/GenBank/DDBJ databases">
        <title>Draft genome sequence of Salegentibacter salinarum KCTC 12975.</title>
        <authorList>
            <person name="Lin W."/>
            <person name="Zheng Q."/>
        </authorList>
    </citation>
    <scope>NUCLEOTIDE SEQUENCE [LARGE SCALE GENOMIC DNA]</scope>
    <source>
        <strain evidence="16 17">KCTC 12975</strain>
    </source>
</reference>
<evidence type="ECO:0000256" key="6">
    <source>
        <dbReference type="ARBA" id="ARBA00022679"/>
    </source>
</evidence>
<feature type="active site" description="Phosphoserine intermediate" evidence="13">
    <location>
        <position position="106"/>
    </location>
</feature>
<comment type="function">
    <text evidence="2 13 14">Catalyzes the synthesis of activated sulfate.</text>
</comment>
<comment type="similarity">
    <text evidence="4 13 14">Belongs to the APS kinase family.</text>
</comment>
<comment type="catalytic activity">
    <reaction evidence="1 13 14">
        <text>adenosine 5'-phosphosulfate + ATP = 3'-phosphoadenylyl sulfate + ADP + H(+)</text>
        <dbReference type="Rhea" id="RHEA:24152"/>
        <dbReference type="ChEBI" id="CHEBI:15378"/>
        <dbReference type="ChEBI" id="CHEBI:30616"/>
        <dbReference type="ChEBI" id="CHEBI:58243"/>
        <dbReference type="ChEBI" id="CHEBI:58339"/>
        <dbReference type="ChEBI" id="CHEBI:456216"/>
        <dbReference type="EC" id="2.7.1.25"/>
    </reaction>
</comment>
<dbReference type="OrthoDB" id="9804504at2"/>
<dbReference type="GO" id="GO:0005524">
    <property type="term" value="F:ATP binding"/>
    <property type="evidence" value="ECO:0007669"/>
    <property type="project" value="UniProtKB-UniRule"/>
</dbReference>
<dbReference type="InterPro" id="IPR059117">
    <property type="entry name" value="APS_kinase_dom"/>
</dbReference>
<dbReference type="FunFam" id="3.40.50.300:FF:000212">
    <property type="entry name" value="Adenylyl-sulfate kinase"/>
    <property type="match status" value="1"/>
</dbReference>
<dbReference type="Proteomes" id="UP000232673">
    <property type="component" value="Unassembled WGS sequence"/>
</dbReference>
<evidence type="ECO:0000256" key="13">
    <source>
        <dbReference type="HAMAP-Rule" id="MF_00065"/>
    </source>
</evidence>
<dbReference type="AlphaFoldDB" id="A0A2N0TQ47"/>
<evidence type="ECO:0000256" key="14">
    <source>
        <dbReference type="RuleBase" id="RU004347"/>
    </source>
</evidence>
<keyword evidence="7 13" id="KW-0547">Nucleotide-binding</keyword>
<gene>
    <name evidence="13" type="primary">cysC</name>
    <name evidence="16" type="ORF">APR41_08000</name>
</gene>
<dbReference type="InterPro" id="IPR002891">
    <property type="entry name" value="APS"/>
</dbReference>
<dbReference type="UniPathway" id="UPA00140">
    <property type="reaction ID" value="UER00205"/>
</dbReference>
<dbReference type="EMBL" id="LKTS01000045">
    <property type="protein sequence ID" value="PKD16836.1"/>
    <property type="molecule type" value="Genomic_DNA"/>
</dbReference>
<dbReference type="Pfam" id="PF01583">
    <property type="entry name" value="APS_kinase"/>
    <property type="match status" value="1"/>
</dbReference>
<evidence type="ECO:0000313" key="17">
    <source>
        <dbReference type="Proteomes" id="UP000232673"/>
    </source>
</evidence>
<keyword evidence="9 13" id="KW-0067">ATP-binding</keyword>
<evidence type="ECO:0000256" key="3">
    <source>
        <dbReference type="ARBA" id="ARBA00004806"/>
    </source>
</evidence>
<dbReference type="InterPro" id="IPR027417">
    <property type="entry name" value="P-loop_NTPase"/>
</dbReference>
<dbReference type="SUPFAM" id="SSF52540">
    <property type="entry name" value="P-loop containing nucleoside triphosphate hydrolases"/>
    <property type="match status" value="1"/>
</dbReference>
<dbReference type="HAMAP" id="MF_00065">
    <property type="entry name" value="Adenylyl_sulf_kinase"/>
    <property type="match status" value="1"/>
</dbReference>
<keyword evidence="13" id="KW-0597">Phosphoprotein</keyword>
<evidence type="ECO:0000256" key="12">
    <source>
        <dbReference type="ARBA" id="ARBA00031464"/>
    </source>
</evidence>
<evidence type="ECO:0000256" key="11">
    <source>
        <dbReference type="ARBA" id="ARBA00031393"/>
    </source>
</evidence>
<sequence length="200" mass="22875">MMENIIPQNFHIDKEERNKLNGHNSFVVWFTGLSGSGKSTLANLVEKKLFETGIKTFSLDGDNIRSGLNKDLRFSADDRKENLRRIAEVAKLFIESGTVVIASFISPLKKDREYLKKTIGRQNFIEVFVNTSLDECERRDVKGLYKKARAGEIKNFTGIDAPYEKPENPDLEIKTEEENLEDALKRIVLHLEDKLKISVT</sequence>
<dbReference type="PANTHER" id="PTHR11055:SF1">
    <property type="entry name" value="PAPS SYNTHETASE, ISOFORM D"/>
    <property type="match status" value="1"/>
</dbReference>
<evidence type="ECO:0000256" key="4">
    <source>
        <dbReference type="ARBA" id="ARBA00007008"/>
    </source>
</evidence>
<feature type="domain" description="APS kinase" evidence="15">
    <location>
        <begin position="25"/>
        <end position="174"/>
    </location>
</feature>
<comment type="caution">
    <text evidence="16">The sequence shown here is derived from an EMBL/GenBank/DDBJ whole genome shotgun (WGS) entry which is preliminary data.</text>
</comment>
<proteinExistence type="inferred from homology"/>
<dbReference type="STRING" id="447422.SAMN05660903_01592"/>
<feature type="binding site" evidence="13">
    <location>
        <begin position="32"/>
        <end position="39"/>
    </location>
    <ligand>
        <name>ATP</name>
        <dbReference type="ChEBI" id="CHEBI:30616"/>
    </ligand>
</feature>
<accession>A0A2N0TQ47</accession>
<name>A0A2N0TQ47_9FLAO</name>
<dbReference type="PANTHER" id="PTHR11055">
    <property type="entry name" value="BIFUNCTIONAL 3'-PHOSPHOADENOSINE 5'-PHOSPHOSULFATE SYNTHASE"/>
    <property type="match status" value="1"/>
</dbReference>
<keyword evidence="17" id="KW-1185">Reference proteome</keyword>
<dbReference type="NCBIfam" id="TIGR00455">
    <property type="entry name" value="apsK"/>
    <property type="match status" value="1"/>
</dbReference>
<evidence type="ECO:0000313" key="16">
    <source>
        <dbReference type="EMBL" id="PKD16836.1"/>
    </source>
</evidence>
<dbReference type="GO" id="GO:0000103">
    <property type="term" value="P:sulfate assimilation"/>
    <property type="evidence" value="ECO:0007669"/>
    <property type="project" value="UniProtKB-UniRule"/>
</dbReference>
<evidence type="ECO:0000256" key="1">
    <source>
        <dbReference type="ARBA" id="ARBA00001823"/>
    </source>
</evidence>
<dbReference type="CDD" id="cd02027">
    <property type="entry name" value="APSK"/>
    <property type="match status" value="1"/>
</dbReference>
<evidence type="ECO:0000256" key="8">
    <source>
        <dbReference type="ARBA" id="ARBA00022777"/>
    </source>
</evidence>